<feature type="region of interest" description="Disordered" evidence="1">
    <location>
        <begin position="169"/>
        <end position="195"/>
    </location>
</feature>
<dbReference type="Pfam" id="PF05250">
    <property type="entry name" value="UPF0193"/>
    <property type="match status" value="1"/>
</dbReference>
<protein>
    <submittedName>
        <fullName evidence="2">Uncharacterized protein</fullName>
    </submittedName>
</protein>
<comment type="caution">
    <text evidence="2">The sequence shown here is derived from an EMBL/GenBank/DDBJ whole genome shotgun (WGS) entry which is preliminary data.</text>
</comment>
<feature type="region of interest" description="Disordered" evidence="1">
    <location>
        <begin position="1"/>
        <end position="29"/>
    </location>
</feature>
<dbReference type="PANTHER" id="PTHR28348">
    <property type="entry name" value="UPF0193 PROTEIN EVG1"/>
    <property type="match status" value="1"/>
</dbReference>
<dbReference type="PANTHER" id="PTHR28348:SF1">
    <property type="entry name" value="UPF0193 PROTEIN EVG1"/>
    <property type="match status" value="1"/>
</dbReference>
<evidence type="ECO:0000313" key="3">
    <source>
        <dbReference type="Proteomes" id="UP000232323"/>
    </source>
</evidence>
<keyword evidence="3" id="KW-1185">Reference proteome</keyword>
<name>A0A250WQL3_9CHLO</name>
<evidence type="ECO:0000256" key="1">
    <source>
        <dbReference type="SAM" id="MobiDB-lite"/>
    </source>
</evidence>
<dbReference type="InterPro" id="IPR007914">
    <property type="entry name" value="UPF0193"/>
</dbReference>
<dbReference type="OrthoDB" id="189770at2759"/>
<organism evidence="2 3">
    <name type="scientific">Chlamydomonas eustigma</name>
    <dbReference type="NCBI Taxonomy" id="1157962"/>
    <lineage>
        <taxon>Eukaryota</taxon>
        <taxon>Viridiplantae</taxon>
        <taxon>Chlorophyta</taxon>
        <taxon>core chlorophytes</taxon>
        <taxon>Chlorophyceae</taxon>
        <taxon>CS clade</taxon>
        <taxon>Chlamydomonadales</taxon>
        <taxon>Chlamydomonadaceae</taxon>
        <taxon>Chlamydomonas</taxon>
    </lineage>
</organism>
<feature type="region of interest" description="Disordered" evidence="1">
    <location>
        <begin position="71"/>
        <end position="126"/>
    </location>
</feature>
<dbReference type="Proteomes" id="UP000232323">
    <property type="component" value="Unassembled WGS sequence"/>
</dbReference>
<dbReference type="EMBL" id="BEGY01000002">
    <property type="protein sequence ID" value="GAX72986.1"/>
    <property type="molecule type" value="Genomic_DNA"/>
</dbReference>
<gene>
    <name evidence="2" type="ORF">CEUSTIGMA_g438.t1</name>
</gene>
<dbReference type="AlphaFoldDB" id="A0A250WQL3"/>
<reference evidence="2 3" key="1">
    <citation type="submission" date="2017-08" db="EMBL/GenBank/DDBJ databases">
        <title>Acidophilic green algal genome provides insights into adaptation to an acidic environment.</title>
        <authorList>
            <person name="Hirooka S."/>
            <person name="Hirose Y."/>
            <person name="Kanesaki Y."/>
            <person name="Higuchi S."/>
            <person name="Fujiwara T."/>
            <person name="Onuma R."/>
            <person name="Era A."/>
            <person name="Ohbayashi R."/>
            <person name="Uzuka A."/>
            <person name="Nozaki H."/>
            <person name="Yoshikawa H."/>
            <person name="Miyagishima S.Y."/>
        </authorList>
    </citation>
    <scope>NUCLEOTIDE SEQUENCE [LARGE SCALE GENOMIC DNA]</scope>
    <source>
        <strain evidence="2 3">NIES-2499</strain>
    </source>
</reference>
<sequence length="261" mass="29226">MSAEITTVPGPADRSSPASASGRPDVAHSEAWKVMGRETPAGKALYKLYGGDFGGKAVGKVYHERNKELHEKKVASGWNPSPLKSQLPEIQRPQVNYPKFGSPRPGSGDSPNASRLRQIPHRKPGEQIMKELHEEAQRMKAAQPPQPKGPLLDEAEKSRLAMAMQFRGKVPQASTQELEEAARHRGVRSKAPRSEREELQALFKATMEEVEDRKAFLAEMEAQGALKKDHVHQIQGEIRIRVEDMHRLDRMLRDLDARGQR</sequence>
<accession>A0A250WQL3</accession>
<proteinExistence type="predicted"/>
<evidence type="ECO:0000313" key="2">
    <source>
        <dbReference type="EMBL" id="GAX72986.1"/>
    </source>
</evidence>